<sequence length="833" mass="93247">MSGFNTSTKKETFSMKLKAQNIKNAQEETQKLELESRKMEERLRELKVAMGREKEQREKKGGFWKKGQTGSLNSYATDVLEKQKPPKEIKKRSVKLLRNEKIVLPERSAEPGTMKYIANSQVLNSSRDKAKILKCGQCEERAASVSCVQCSEYFCAGCFAAFHYKGALKRHRTVPLHASGPRQCMSPRVEPQQRSPRHGSEASAVSSVIYQDTARNSSMGASGSIGKSSLLAGEFDEDESAASFQSALQAWRSGDSLVSSPDRKRVLPTPSPRRPVSRVKTPIVKTECSTSTLEVNQPIEIKFTNNNLSYAERLMLKKHRRTDVGHITTPRSYSSANDNDEEMDIEEGGSGEHVDFHSLYEAMVPSNTTTPNSQRTTESSLSIIELDTLPKKKYKNCDQTASYQVEEVDDMTAWKIQHDQNSKSATSEMVHSSSRPASKSNNTKRYPSNDVKENHAKSSKKSSLNNECLSDPITDSFIQEARAAKTKSDVNRPVSVKSRPASTRPKSSRSRPVSRAKSRAMSRLQFEGLLTKSPTSALQDVAKMAVDKPDISDYQYRSVLNNYFTDASDGGVNQPKETATPRPGSLRKQDIKVSYTLYQMAPRSWRPESSLGETLSADTVAPELSDTVLACLGDAATPTADKSINRKSESVLSFTYSDHLKHEDKEDYHEGFNHRSHKHRPQISARRQQSSLNDEPLERENSEYNTLPINVDEISCSTDLQSGRKSKTIVLEGEDYSTYDQINNIEQTQDDQETLDKLEWELASESGRITADGQISRLSWKIDSSRSSSRSSSVIRNNNDQGYDINTRLRDDELVDSDEDNKMTDRADVLALK</sequence>
<evidence type="ECO:0000313" key="5">
    <source>
        <dbReference type="EMBL" id="KAK6196106.1"/>
    </source>
</evidence>
<keyword evidence="1" id="KW-0862">Zinc</keyword>
<protein>
    <recommendedName>
        <fullName evidence="7">B box-type domain-containing protein</fullName>
    </recommendedName>
</protein>
<dbReference type="Pfam" id="PF22586">
    <property type="entry name" value="ANCHR-like_BBOX"/>
    <property type="match status" value="1"/>
</dbReference>
<feature type="region of interest" description="Disordered" evidence="2">
    <location>
        <begin position="668"/>
        <end position="700"/>
    </location>
</feature>
<dbReference type="PANTHER" id="PTHR28634">
    <property type="entry name" value="ZINC FINGER B-BOX DOMAIN-CONTAINING PROTEIN 1"/>
    <property type="match status" value="1"/>
</dbReference>
<feature type="compositionally biased region" description="Basic residues" evidence="2">
    <location>
        <begin position="506"/>
        <end position="519"/>
    </location>
</feature>
<dbReference type="PROSITE" id="PS00028">
    <property type="entry name" value="ZINC_FINGER_C2H2_1"/>
    <property type="match status" value="1"/>
</dbReference>
<feature type="region of interest" description="Disordered" evidence="2">
    <location>
        <begin position="177"/>
        <end position="205"/>
    </location>
</feature>
<name>A0AAN8Q2W9_PATCE</name>
<dbReference type="PROSITE" id="PS50157">
    <property type="entry name" value="ZINC_FINGER_C2H2_2"/>
    <property type="match status" value="1"/>
</dbReference>
<feature type="compositionally biased region" description="Polar residues" evidence="2">
    <location>
        <begin position="422"/>
        <end position="446"/>
    </location>
</feature>
<evidence type="ECO:0008006" key="7">
    <source>
        <dbReference type="Google" id="ProtNLM"/>
    </source>
</evidence>
<feature type="region of interest" description="Disordered" evidence="2">
    <location>
        <begin position="419"/>
        <end position="468"/>
    </location>
</feature>
<gene>
    <name evidence="5" type="ORF">SNE40_001395</name>
</gene>
<feature type="domain" description="B box-type" evidence="3">
    <location>
        <begin position="130"/>
        <end position="176"/>
    </location>
</feature>
<keyword evidence="1" id="KW-0863">Zinc-finger</keyword>
<dbReference type="AlphaFoldDB" id="A0AAN8Q2W9"/>
<keyword evidence="1" id="KW-0479">Metal-binding</keyword>
<dbReference type="PANTHER" id="PTHR28634:SF1">
    <property type="entry name" value="ZINC FINGER B-BOX DOMAIN-CONTAINING PROTEIN 1"/>
    <property type="match status" value="1"/>
</dbReference>
<evidence type="ECO:0000256" key="1">
    <source>
        <dbReference type="PROSITE-ProRule" id="PRU00024"/>
    </source>
</evidence>
<accession>A0AAN8Q2W9</accession>
<dbReference type="InterPro" id="IPR000315">
    <property type="entry name" value="Znf_B-box"/>
</dbReference>
<dbReference type="Gene3D" id="4.10.830.40">
    <property type="match status" value="1"/>
</dbReference>
<feature type="region of interest" description="Disordered" evidence="2">
    <location>
        <begin position="47"/>
        <end position="68"/>
    </location>
</feature>
<feature type="region of interest" description="Disordered" evidence="2">
    <location>
        <begin position="255"/>
        <end position="280"/>
    </location>
</feature>
<evidence type="ECO:0000313" key="6">
    <source>
        <dbReference type="Proteomes" id="UP001347796"/>
    </source>
</evidence>
<feature type="region of interest" description="Disordered" evidence="2">
    <location>
        <begin position="484"/>
        <end position="519"/>
    </location>
</feature>
<organism evidence="5 6">
    <name type="scientific">Patella caerulea</name>
    <name type="common">Rayed Mediterranean limpet</name>
    <dbReference type="NCBI Taxonomy" id="87958"/>
    <lineage>
        <taxon>Eukaryota</taxon>
        <taxon>Metazoa</taxon>
        <taxon>Spiralia</taxon>
        <taxon>Lophotrochozoa</taxon>
        <taxon>Mollusca</taxon>
        <taxon>Gastropoda</taxon>
        <taxon>Patellogastropoda</taxon>
        <taxon>Patelloidea</taxon>
        <taxon>Patellidae</taxon>
        <taxon>Patella</taxon>
    </lineage>
</organism>
<feature type="compositionally biased region" description="Basic and acidic residues" evidence="2">
    <location>
        <begin position="820"/>
        <end position="833"/>
    </location>
</feature>
<evidence type="ECO:0000256" key="2">
    <source>
        <dbReference type="SAM" id="MobiDB-lite"/>
    </source>
</evidence>
<dbReference type="GO" id="GO:0008270">
    <property type="term" value="F:zinc ion binding"/>
    <property type="evidence" value="ECO:0007669"/>
    <property type="project" value="UniProtKB-KW"/>
</dbReference>
<feature type="region of interest" description="Disordered" evidence="2">
    <location>
        <begin position="567"/>
        <end position="586"/>
    </location>
</feature>
<feature type="domain" description="C2H2-type" evidence="4">
    <location>
        <begin position="153"/>
        <end position="182"/>
    </location>
</feature>
<dbReference type="EMBL" id="JAZGQO010000001">
    <property type="protein sequence ID" value="KAK6196106.1"/>
    <property type="molecule type" value="Genomic_DNA"/>
</dbReference>
<proteinExistence type="predicted"/>
<evidence type="ECO:0000259" key="3">
    <source>
        <dbReference type="PROSITE" id="PS50119"/>
    </source>
</evidence>
<dbReference type="Proteomes" id="UP001347796">
    <property type="component" value="Unassembled WGS sequence"/>
</dbReference>
<dbReference type="InterPro" id="IPR013087">
    <property type="entry name" value="Znf_C2H2_type"/>
</dbReference>
<keyword evidence="6" id="KW-1185">Reference proteome</keyword>
<feature type="compositionally biased region" description="Basic and acidic residues" evidence="2">
    <location>
        <begin position="47"/>
        <end position="61"/>
    </location>
</feature>
<feature type="region of interest" description="Disordered" evidence="2">
    <location>
        <begin position="327"/>
        <end position="348"/>
    </location>
</feature>
<comment type="caution">
    <text evidence="5">The sequence shown here is derived from an EMBL/GenBank/DDBJ whole genome shotgun (WGS) entry which is preliminary data.</text>
</comment>
<reference evidence="5 6" key="1">
    <citation type="submission" date="2024-01" db="EMBL/GenBank/DDBJ databases">
        <title>The genome of the rayed Mediterranean limpet Patella caerulea (Linnaeus, 1758).</title>
        <authorList>
            <person name="Anh-Thu Weber A."/>
            <person name="Halstead-Nussloch G."/>
        </authorList>
    </citation>
    <scope>NUCLEOTIDE SEQUENCE [LARGE SCALE GENOMIC DNA]</scope>
    <source>
        <strain evidence="5">AATW-2023a</strain>
        <tissue evidence="5">Whole specimen</tissue>
    </source>
</reference>
<evidence type="ECO:0000259" key="4">
    <source>
        <dbReference type="PROSITE" id="PS50157"/>
    </source>
</evidence>
<dbReference type="InterPro" id="IPR037688">
    <property type="entry name" value="ZBBX"/>
</dbReference>
<dbReference type="PROSITE" id="PS50119">
    <property type="entry name" value="ZF_BBOX"/>
    <property type="match status" value="1"/>
</dbReference>
<feature type="region of interest" description="Disordered" evidence="2">
    <location>
        <begin position="789"/>
        <end position="833"/>
    </location>
</feature>
<feature type="compositionally biased region" description="Acidic residues" evidence="2">
    <location>
        <begin position="338"/>
        <end position="348"/>
    </location>
</feature>